<protein>
    <submittedName>
        <fullName evidence="1">Uncharacterized protein</fullName>
    </submittedName>
</protein>
<proteinExistence type="predicted"/>
<comment type="caution">
    <text evidence="1">The sequence shown here is derived from an EMBL/GenBank/DDBJ whole genome shotgun (WGS) entry which is preliminary data.</text>
</comment>
<dbReference type="AlphaFoldDB" id="A0A4Q0MES7"/>
<dbReference type="Proteomes" id="UP000290848">
    <property type="component" value="Unassembled WGS sequence"/>
</dbReference>
<accession>A0A4Q0MES7</accession>
<evidence type="ECO:0000313" key="1">
    <source>
        <dbReference type="EMBL" id="RXF71957.1"/>
    </source>
</evidence>
<dbReference type="EMBL" id="RXOC01000002">
    <property type="protein sequence ID" value="RXF71957.1"/>
    <property type="molecule type" value="Genomic_DNA"/>
</dbReference>
<name>A0A4Q0MES7_9SPHI</name>
<dbReference type="RefSeq" id="WP_128768205.1">
    <property type="nucleotide sequence ID" value="NZ_RXOC01000002.1"/>
</dbReference>
<organism evidence="1 2">
    <name type="scientific">Arcticibacter tournemirensis</name>
    <dbReference type="NCBI Taxonomy" id="699437"/>
    <lineage>
        <taxon>Bacteria</taxon>
        <taxon>Pseudomonadati</taxon>
        <taxon>Bacteroidota</taxon>
        <taxon>Sphingobacteriia</taxon>
        <taxon>Sphingobacteriales</taxon>
        <taxon>Sphingobacteriaceae</taxon>
        <taxon>Arcticibacter</taxon>
    </lineage>
</organism>
<sequence length="406" mass="47109">MDHYPFTTFIELFCSLNPVKLKEASASPQNRLVFEEQFCRKLKELKLQVITLHRDSGSDELSKRYFNDYLCNLCQYMELLTGQLGPDGAGEYFKKKHRSDYTSFISALLTWVNKDIRNLAEFFGKYFDYDAPAPALTGLEFYLEQKDHFARLIRKMKKRVNDAELVQVIEDFIHSFAVKNNYSSRSFSDCRCLHRLGIVMQQILQRKGGKDTGDNLRLALMTRGFNDPAFVMHCLGWLNKKLAAESGRENVLLKLHELGPLFVSLKGDQLQLPSLQSLCAACTGWRDDTRAFWLSEEQFEARVQERLLHRLDQMRFSTSLSARALAMFARCLYETKVITNKDLEKLLEIWRLMFITVRNHNKETAEGSFKKAFYGTDQKVAATLKGVFDAGTDWLNRKTKLNERDY</sequence>
<evidence type="ECO:0000313" key="2">
    <source>
        <dbReference type="Proteomes" id="UP000290848"/>
    </source>
</evidence>
<reference evidence="1 2" key="1">
    <citation type="submission" date="2018-12" db="EMBL/GenBank/DDBJ databases">
        <title>The Draft Genome Sequence of the Soil Bacterium Pedobacter tournemirensis R1.</title>
        <authorList>
            <person name="He J."/>
        </authorList>
    </citation>
    <scope>NUCLEOTIDE SEQUENCE [LARGE SCALE GENOMIC DNA]</scope>
    <source>
        <strain evidence="1 2">R1</strain>
    </source>
</reference>
<gene>
    <name evidence="1" type="ORF">EKH83_04555</name>
</gene>